<dbReference type="PANTHER" id="PTHR43711">
    <property type="entry name" value="TWO-COMPONENT HISTIDINE KINASE"/>
    <property type="match status" value="1"/>
</dbReference>
<keyword evidence="11" id="KW-0812">Transmembrane</keyword>
<dbReference type="Gene3D" id="3.30.565.10">
    <property type="entry name" value="Histidine kinase-like ATPase, C-terminal domain"/>
    <property type="match status" value="1"/>
</dbReference>
<dbReference type="SUPFAM" id="SSF47384">
    <property type="entry name" value="Homodimeric domain of signal transducing histidine kinase"/>
    <property type="match status" value="1"/>
</dbReference>
<dbReference type="SMART" id="SM00388">
    <property type="entry name" value="HisKA"/>
    <property type="match status" value="1"/>
</dbReference>
<dbReference type="PROSITE" id="PS50109">
    <property type="entry name" value="HIS_KIN"/>
    <property type="match status" value="1"/>
</dbReference>
<dbReference type="SUPFAM" id="SSF55874">
    <property type="entry name" value="ATPase domain of HSP90 chaperone/DNA topoisomerase II/histidine kinase"/>
    <property type="match status" value="1"/>
</dbReference>
<evidence type="ECO:0000256" key="5">
    <source>
        <dbReference type="ARBA" id="ARBA00022679"/>
    </source>
</evidence>
<evidence type="ECO:0000256" key="2">
    <source>
        <dbReference type="ARBA" id="ARBA00004651"/>
    </source>
</evidence>
<dbReference type="Pfam" id="PF02518">
    <property type="entry name" value="HATPase_c"/>
    <property type="match status" value="1"/>
</dbReference>
<evidence type="ECO:0000256" key="8">
    <source>
        <dbReference type="ARBA" id="ARBA00022840"/>
    </source>
</evidence>
<comment type="subcellular location">
    <subcellularLocation>
        <location evidence="2">Cell membrane</location>
        <topology evidence="2">Multi-pass membrane protein</topology>
    </subcellularLocation>
</comment>
<keyword evidence="9" id="KW-0902">Two-component regulatory system</keyword>
<dbReference type="InterPro" id="IPR036890">
    <property type="entry name" value="HATPase_C_sf"/>
</dbReference>
<evidence type="ECO:0000256" key="6">
    <source>
        <dbReference type="ARBA" id="ARBA00022741"/>
    </source>
</evidence>
<name>A0A1G9T9B0_9BACI</name>
<feature type="domain" description="Histidine kinase" evidence="12">
    <location>
        <begin position="142"/>
        <end position="358"/>
    </location>
</feature>
<dbReference type="InterPro" id="IPR050736">
    <property type="entry name" value="Sensor_HK_Regulatory"/>
</dbReference>
<keyword evidence="14" id="KW-1185">Reference proteome</keyword>
<dbReference type="InterPro" id="IPR004358">
    <property type="entry name" value="Sig_transdc_His_kin-like_C"/>
</dbReference>
<dbReference type="GO" id="GO:0005524">
    <property type="term" value="F:ATP binding"/>
    <property type="evidence" value="ECO:0007669"/>
    <property type="project" value="UniProtKB-KW"/>
</dbReference>
<dbReference type="InterPro" id="IPR005467">
    <property type="entry name" value="His_kinase_dom"/>
</dbReference>
<dbReference type="FunFam" id="3.30.565.10:FF:000006">
    <property type="entry name" value="Sensor histidine kinase WalK"/>
    <property type="match status" value="1"/>
</dbReference>
<evidence type="ECO:0000256" key="11">
    <source>
        <dbReference type="SAM" id="Phobius"/>
    </source>
</evidence>
<dbReference type="GO" id="GO:0000155">
    <property type="term" value="F:phosphorelay sensor kinase activity"/>
    <property type="evidence" value="ECO:0007669"/>
    <property type="project" value="InterPro"/>
</dbReference>
<keyword evidence="10 11" id="KW-0472">Membrane</keyword>
<reference evidence="14" key="1">
    <citation type="submission" date="2016-10" db="EMBL/GenBank/DDBJ databases">
        <authorList>
            <person name="Varghese N."/>
            <person name="Submissions S."/>
        </authorList>
    </citation>
    <scope>NUCLEOTIDE SEQUENCE [LARGE SCALE GENOMIC DNA]</scope>
    <source>
        <strain evidence="14">CGMCC 1.6199</strain>
    </source>
</reference>
<evidence type="ECO:0000256" key="4">
    <source>
        <dbReference type="ARBA" id="ARBA00022553"/>
    </source>
</evidence>
<dbReference type="Pfam" id="PF00512">
    <property type="entry name" value="HisKA"/>
    <property type="match status" value="1"/>
</dbReference>
<gene>
    <name evidence="13" type="ORF">SAMN05216244_2489</name>
</gene>
<keyword evidence="6" id="KW-0547">Nucleotide-binding</keyword>
<comment type="catalytic activity">
    <reaction evidence="1">
        <text>ATP + protein L-histidine = ADP + protein N-phospho-L-histidine.</text>
        <dbReference type="EC" id="2.7.13.3"/>
    </reaction>
</comment>
<evidence type="ECO:0000256" key="1">
    <source>
        <dbReference type="ARBA" id="ARBA00000085"/>
    </source>
</evidence>
<protein>
    <recommendedName>
        <fullName evidence="3">histidine kinase</fullName>
        <ecNumber evidence="3">2.7.13.3</ecNumber>
    </recommendedName>
</protein>
<keyword evidence="8" id="KW-0067">ATP-binding</keyword>
<feature type="transmembrane region" description="Helical" evidence="11">
    <location>
        <begin position="51"/>
        <end position="68"/>
    </location>
</feature>
<keyword evidence="5" id="KW-0808">Transferase</keyword>
<dbReference type="OrthoDB" id="9813151at2"/>
<dbReference type="SMART" id="SM00387">
    <property type="entry name" value="HATPase_c"/>
    <property type="match status" value="1"/>
</dbReference>
<evidence type="ECO:0000313" key="13">
    <source>
        <dbReference type="EMBL" id="SDM44182.1"/>
    </source>
</evidence>
<evidence type="ECO:0000313" key="14">
    <source>
        <dbReference type="Proteomes" id="UP000182347"/>
    </source>
</evidence>
<proteinExistence type="predicted"/>
<dbReference type="RefSeq" id="WP_074599457.1">
    <property type="nucleotide sequence ID" value="NZ_FNHF01000003.1"/>
</dbReference>
<dbReference type="InterPro" id="IPR003594">
    <property type="entry name" value="HATPase_dom"/>
</dbReference>
<dbReference type="GO" id="GO:0005886">
    <property type="term" value="C:plasma membrane"/>
    <property type="evidence" value="ECO:0007669"/>
    <property type="project" value="UniProtKB-SubCell"/>
</dbReference>
<dbReference type="EMBL" id="FNHF01000003">
    <property type="protein sequence ID" value="SDM44182.1"/>
    <property type="molecule type" value="Genomic_DNA"/>
</dbReference>
<dbReference type="STRING" id="482461.SAMN05216244_2489"/>
<dbReference type="InterPro" id="IPR003661">
    <property type="entry name" value="HisK_dim/P_dom"/>
</dbReference>
<dbReference type="Proteomes" id="UP000182347">
    <property type="component" value="Unassembled WGS sequence"/>
</dbReference>
<dbReference type="InterPro" id="IPR036097">
    <property type="entry name" value="HisK_dim/P_sf"/>
</dbReference>
<dbReference type="EC" id="2.7.13.3" evidence="3"/>
<keyword evidence="4" id="KW-0597">Phosphoprotein</keyword>
<evidence type="ECO:0000256" key="3">
    <source>
        <dbReference type="ARBA" id="ARBA00012438"/>
    </source>
</evidence>
<dbReference type="CDD" id="cd16922">
    <property type="entry name" value="HATPase_EvgS-ArcB-TorS-like"/>
    <property type="match status" value="1"/>
</dbReference>
<keyword evidence="7 13" id="KW-0418">Kinase</keyword>
<keyword evidence="11" id="KW-1133">Transmembrane helix</keyword>
<dbReference type="FunFam" id="1.10.287.130:FF:000001">
    <property type="entry name" value="Two-component sensor histidine kinase"/>
    <property type="match status" value="1"/>
</dbReference>
<dbReference type="AlphaFoldDB" id="A0A1G9T9B0"/>
<dbReference type="Gene3D" id="1.10.287.130">
    <property type="match status" value="1"/>
</dbReference>
<evidence type="ECO:0000256" key="10">
    <source>
        <dbReference type="ARBA" id="ARBA00023136"/>
    </source>
</evidence>
<evidence type="ECO:0000256" key="7">
    <source>
        <dbReference type="ARBA" id="ARBA00022777"/>
    </source>
</evidence>
<sequence>MKRSEFIKRRILPILGVTAALLIGWSCAYWLTSLLYDTIGYHPHGLTKQLVNSILGFLLFGFAMHFISRTKWMRNNQEKFLHPIIQAMKMMAEGNFNIDLSFYQTQFRDQGDHPYSRIVESISHMADKLGEMEEMRQEFISNVSHEIQSPLTSISGFAHALKNKNLSQEERDHYLQIIETESYRLSKLSENLLKLTSLESDHLALERKNYRLDHQLRRIILANEPQWVEKEIKMDVSLDNVTLMADEELMNQVWTNLLHNSIKFTPPAGTITVKANKTADNRVEVKISDTGIGMDKETLIHLFERFYKADKARNRNAGGSGLGLSIVKKIIELHDGQIHVDSEPGKGTEITVDLVSYY</sequence>
<accession>A0A1G9T9B0</accession>
<dbReference type="PRINTS" id="PR00344">
    <property type="entry name" value="BCTRLSENSOR"/>
</dbReference>
<dbReference type="CDD" id="cd00082">
    <property type="entry name" value="HisKA"/>
    <property type="match status" value="1"/>
</dbReference>
<evidence type="ECO:0000259" key="12">
    <source>
        <dbReference type="PROSITE" id="PS50109"/>
    </source>
</evidence>
<evidence type="ECO:0000256" key="9">
    <source>
        <dbReference type="ARBA" id="ARBA00023012"/>
    </source>
</evidence>
<dbReference type="PANTHER" id="PTHR43711:SF1">
    <property type="entry name" value="HISTIDINE KINASE 1"/>
    <property type="match status" value="1"/>
</dbReference>
<feature type="transmembrane region" description="Helical" evidence="11">
    <location>
        <begin position="12"/>
        <end position="31"/>
    </location>
</feature>
<organism evidence="13 14">
    <name type="scientific">Sediminibacillus halophilus</name>
    <dbReference type="NCBI Taxonomy" id="482461"/>
    <lineage>
        <taxon>Bacteria</taxon>
        <taxon>Bacillati</taxon>
        <taxon>Bacillota</taxon>
        <taxon>Bacilli</taxon>
        <taxon>Bacillales</taxon>
        <taxon>Bacillaceae</taxon>
        <taxon>Sediminibacillus</taxon>
    </lineage>
</organism>